<protein>
    <recommendedName>
        <fullName evidence="4">DUF3955 domain-containing protein</fullName>
    </recommendedName>
</protein>
<proteinExistence type="predicted"/>
<gene>
    <name evidence="2" type="ORF">GCM10011361_08410</name>
</gene>
<feature type="transmembrane region" description="Helical" evidence="1">
    <location>
        <begin position="42"/>
        <end position="60"/>
    </location>
</feature>
<dbReference type="EMBL" id="BMFH01000001">
    <property type="protein sequence ID" value="GGD43777.1"/>
    <property type="molecule type" value="Genomic_DNA"/>
</dbReference>
<keyword evidence="1" id="KW-0472">Membrane</keyword>
<name>A0ABQ1QSD2_9FLAO</name>
<dbReference type="RefSeq" id="WP_188369444.1">
    <property type="nucleotide sequence ID" value="NZ_BMFH01000001.1"/>
</dbReference>
<evidence type="ECO:0000313" key="2">
    <source>
        <dbReference type="EMBL" id="GGD43777.1"/>
    </source>
</evidence>
<sequence>MNSNKKSFILFILFIWSVYFAWAIDVNASVQAYSNDVTRYDLLLLPFLIIFTGYSAYLILRKQDSDRT</sequence>
<dbReference type="Proteomes" id="UP000625780">
    <property type="component" value="Unassembled WGS sequence"/>
</dbReference>
<evidence type="ECO:0008006" key="4">
    <source>
        <dbReference type="Google" id="ProtNLM"/>
    </source>
</evidence>
<keyword evidence="1" id="KW-0812">Transmembrane</keyword>
<keyword evidence="3" id="KW-1185">Reference proteome</keyword>
<keyword evidence="1" id="KW-1133">Transmembrane helix</keyword>
<comment type="caution">
    <text evidence="2">The sequence shown here is derived from an EMBL/GenBank/DDBJ whole genome shotgun (WGS) entry which is preliminary data.</text>
</comment>
<evidence type="ECO:0000256" key="1">
    <source>
        <dbReference type="SAM" id="Phobius"/>
    </source>
</evidence>
<evidence type="ECO:0000313" key="3">
    <source>
        <dbReference type="Proteomes" id="UP000625780"/>
    </source>
</evidence>
<organism evidence="2 3">
    <name type="scientific">Muriicola marianensis</name>
    <dbReference type="NCBI Taxonomy" id="1324801"/>
    <lineage>
        <taxon>Bacteria</taxon>
        <taxon>Pseudomonadati</taxon>
        <taxon>Bacteroidota</taxon>
        <taxon>Flavobacteriia</taxon>
        <taxon>Flavobacteriales</taxon>
        <taxon>Flavobacteriaceae</taxon>
        <taxon>Muriicola</taxon>
    </lineage>
</organism>
<reference evidence="3" key="1">
    <citation type="journal article" date="2019" name="Int. J. Syst. Evol. Microbiol.">
        <title>The Global Catalogue of Microorganisms (GCM) 10K type strain sequencing project: providing services to taxonomists for standard genome sequencing and annotation.</title>
        <authorList>
            <consortium name="The Broad Institute Genomics Platform"/>
            <consortium name="The Broad Institute Genome Sequencing Center for Infectious Disease"/>
            <person name="Wu L."/>
            <person name="Ma J."/>
        </authorList>
    </citation>
    <scope>NUCLEOTIDE SEQUENCE [LARGE SCALE GENOMIC DNA]</scope>
    <source>
        <strain evidence="3">CGMCC 1.12606</strain>
    </source>
</reference>
<accession>A0ABQ1QSD2</accession>